<evidence type="ECO:0000313" key="2">
    <source>
        <dbReference type="EMBL" id="MDC0708219.1"/>
    </source>
</evidence>
<evidence type="ECO:0000256" key="1">
    <source>
        <dbReference type="SAM" id="SignalP"/>
    </source>
</evidence>
<reference evidence="2 3" key="1">
    <citation type="submission" date="2022-11" db="EMBL/GenBank/DDBJ databases">
        <title>Minimal conservation of predation-associated metabolite biosynthetic gene clusters underscores biosynthetic potential of Myxococcota including descriptions for ten novel species: Archangium lansinium sp. nov., Myxococcus landrumus sp. nov., Nannocystis bai.</title>
        <authorList>
            <person name="Ahearne A."/>
            <person name="Stevens C."/>
            <person name="Dowd S."/>
        </authorList>
    </citation>
    <scope>NUCLEOTIDE SEQUENCE [LARGE SCALE GENOMIC DNA]</scope>
    <source>
        <strain evidence="2 3">NCWAL01</strain>
    </source>
</reference>
<dbReference type="EMBL" id="JAQNDM010000002">
    <property type="protein sequence ID" value="MDC0708219.1"/>
    <property type="molecule type" value="Genomic_DNA"/>
</dbReference>
<dbReference type="SUPFAM" id="SSF53850">
    <property type="entry name" value="Periplasmic binding protein-like II"/>
    <property type="match status" value="1"/>
</dbReference>
<gene>
    <name evidence="2" type="ORF">POL68_07030</name>
</gene>
<sequence>MKTSRFLLLGLVLLSAWTPAAWAEKKATLGVFLPTTLTDGQQRFTFAESLAAQLGTVLEAPVAAKSFGRYEDFAKAVTDGLVDFAVVDAWSAVQLGEKATPVAFAALAGETTQRWAIVSQAKGSVKDLQGKRLALTKGAGPSDVKFVSHIVFGGDLDAQKHFKVVSVPNVESALKMLEAKGAEAALVPLSHVPKDARVLFRSTKVPGAVLVNLRDNALEAQLSKLEAVAPFSGFVRVQGREFEDFRKLAQKGPAQRQPVIVESPQLRVDTDALVRAGQLNPVLPSFTSVMDVSSEQPDD</sequence>
<protein>
    <submittedName>
        <fullName evidence="2">PhnD/SsuA/transferrin family substrate-binding protein</fullName>
    </submittedName>
</protein>
<dbReference type="Gene3D" id="3.40.190.10">
    <property type="entry name" value="Periplasmic binding protein-like II"/>
    <property type="match status" value="2"/>
</dbReference>
<keyword evidence="1" id="KW-0732">Signal</keyword>
<dbReference type="Proteomes" id="UP001221838">
    <property type="component" value="Unassembled WGS sequence"/>
</dbReference>
<evidence type="ECO:0000313" key="3">
    <source>
        <dbReference type="Proteomes" id="UP001221838"/>
    </source>
</evidence>
<comment type="caution">
    <text evidence="2">The sequence shown here is derived from an EMBL/GenBank/DDBJ whole genome shotgun (WGS) entry which is preliminary data.</text>
</comment>
<keyword evidence="3" id="KW-1185">Reference proteome</keyword>
<proteinExistence type="predicted"/>
<dbReference type="Pfam" id="PF12974">
    <property type="entry name" value="Phosphonate-bd"/>
    <property type="match status" value="1"/>
</dbReference>
<name>A0ABT5D581_9BACT</name>
<organism evidence="2 3">
    <name type="scientific">Stigmatella ashevillensis</name>
    <dbReference type="NCBI Taxonomy" id="2995309"/>
    <lineage>
        <taxon>Bacteria</taxon>
        <taxon>Pseudomonadati</taxon>
        <taxon>Myxococcota</taxon>
        <taxon>Myxococcia</taxon>
        <taxon>Myxococcales</taxon>
        <taxon>Cystobacterineae</taxon>
        <taxon>Archangiaceae</taxon>
        <taxon>Stigmatella</taxon>
    </lineage>
</organism>
<feature type="signal peptide" evidence="1">
    <location>
        <begin position="1"/>
        <end position="23"/>
    </location>
</feature>
<dbReference type="RefSeq" id="WP_272135840.1">
    <property type="nucleotide sequence ID" value="NZ_JAQNDM010000002.1"/>
</dbReference>
<accession>A0ABT5D581</accession>
<feature type="chain" id="PRO_5045489308" evidence="1">
    <location>
        <begin position="24"/>
        <end position="299"/>
    </location>
</feature>